<accession>A0A1G4ZDD5</accession>
<dbReference type="RefSeq" id="WP_017459997.1">
    <property type="nucleotide sequence ID" value="NZ_CP016337.1"/>
</dbReference>
<dbReference type="Proteomes" id="UP000183569">
    <property type="component" value="Unassembled WGS sequence"/>
</dbReference>
<evidence type="ECO:0000313" key="2">
    <source>
        <dbReference type="Proteomes" id="UP000183569"/>
    </source>
</evidence>
<organism evidence="1 2">
    <name type="scientific">Kosakonia sacchari</name>
    <dbReference type="NCBI Taxonomy" id="1158459"/>
    <lineage>
        <taxon>Bacteria</taxon>
        <taxon>Pseudomonadati</taxon>
        <taxon>Pseudomonadota</taxon>
        <taxon>Gammaproteobacteria</taxon>
        <taxon>Enterobacterales</taxon>
        <taxon>Enterobacteriaceae</taxon>
        <taxon>Kosakonia</taxon>
    </lineage>
</organism>
<dbReference type="Gene3D" id="1.20.1270.340">
    <property type="match status" value="1"/>
</dbReference>
<dbReference type="InterPro" id="IPR010890">
    <property type="entry name" value="PriC"/>
</dbReference>
<proteinExistence type="predicted"/>
<comment type="caution">
    <text evidence="1">The sequence shown here is derived from an EMBL/GenBank/DDBJ whole genome shotgun (WGS) entry which is preliminary data.</text>
</comment>
<evidence type="ECO:0000313" key="1">
    <source>
        <dbReference type="EMBL" id="SCX63288.1"/>
    </source>
</evidence>
<reference evidence="1 2" key="1">
    <citation type="submission" date="2016-10" db="EMBL/GenBank/DDBJ databases">
        <authorList>
            <person name="Varghese N."/>
            <person name="Submissions S."/>
        </authorList>
    </citation>
    <scope>NUCLEOTIDE SEQUENCE [LARGE SCALE GENOMIC DNA]</scope>
    <source>
        <strain evidence="1 2">CGMCC 1.12102</strain>
    </source>
</reference>
<sequence>MKSTVLLQRLEQQLATLCQQIAPLAQHATVSARFDRHLFQTRSTRMQSYLDESTANMAALRHAVEHGRVEQVVWLAEHLTAQIAALTRESAVWSLREWDHASPGIARWQRRRLKHQEYERRLLTMKQEREQRLRSVTTLVEQQQLQKEVEVFAGRLARCRHALEKIEGVLTRLTR</sequence>
<dbReference type="NCBIfam" id="NF007500">
    <property type="entry name" value="PRK10093.1"/>
    <property type="match status" value="1"/>
</dbReference>
<gene>
    <name evidence="1" type="ORF">SAMN02927897_04528</name>
</gene>
<dbReference type="InterPro" id="IPR038338">
    <property type="entry name" value="PriC_sf"/>
</dbReference>
<dbReference type="GeneID" id="23845884"/>
<dbReference type="EMBL" id="FMUI01000022">
    <property type="protein sequence ID" value="SCX63288.1"/>
    <property type="molecule type" value="Genomic_DNA"/>
</dbReference>
<dbReference type="Pfam" id="PF07445">
    <property type="entry name" value="PriC"/>
    <property type="match status" value="1"/>
</dbReference>
<protein>
    <submittedName>
        <fullName evidence="1">Restart primosome assembly protein PriC</fullName>
    </submittedName>
</protein>
<name>A0A1G4ZDD5_9ENTR</name>
<dbReference type="AlphaFoldDB" id="A0A1G4ZDD5"/>